<dbReference type="Proteomes" id="UP000012960">
    <property type="component" value="Unplaced"/>
</dbReference>
<dbReference type="InParanoid" id="A0A804K0L5"/>
<sequence length="100" mass="11339">MSTVLFSLGMRSDSTSSPLSPLLFLSRHRVQRLQWGCCWSRWISWSPSGRCKRGDCRRSSTPRLRSLAPSSSPLSTAFWWWESDPLDDGSGGWTTKLMGK</sequence>
<organism evidence="2 3">
    <name type="scientific">Musa acuminata subsp. malaccensis</name>
    <name type="common">Wild banana</name>
    <name type="synonym">Musa malaccensis</name>
    <dbReference type="NCBI Taxonomy" id="214687"/>
    <lineage>
        <taxon>Eukaryota</taxon>
        <taxon>Viridiplantae</taxon>
        <taxon>Streptophyta</taxon>
        <taxon>Embryophyta</taxon>
        <taxon>Tracheophyta</taxon>
        <taxon>Spermatophyta</taxon>
        <taxon>Magnoliopsida</taxon>
        <taxon>Liliopsida</taxon>
        <taxon>Zingiberales</taxon>
        <taxon>Musaceae</taxon>
        <taxon>Musa</taxon>
    </lineage>
</organism>
<evidence type="ECO:0000313" key="3">
    <source>
        <dbReference type="Proteomes" id="UP000012960"/>
    </source>
</evidence>
<dbReference type="EMBL" id="HG996473">
    <property type="protein sequence ID" value="CAG1857953.1"/>
    <property type="molecule type" value="Genomic_DNA"/>
</dbReference>
<accession>A0A804K0L5</accession>
<protein>
    <submittedName>
        <fullName evidence="1">(wild Malaysian banana) hypothetical protein</fullName>
    </submittedName>
</protein>
<reference evidence="1" key="1">
    <citation type="submission" date="2021-03" db="EMBL/GenBank/DDBJ databases">
        <authorList>
            <consortium name="Genoscope - CEA"/>
            <person name="William W."/>
        </authorList>
    </citation>
    <scope>NUCLEOTIDE SEQUENCE</scope>
    <source>
        <strain evidence="1">Doubled-haploid Pahang</strain>
    </source>
</reference>
<dbReference type="EnsemblPlants" id="Ma07_t27690.1">
    <property type="protein sequence ID" value="Ma07_p27690.1"/>
    <property type="gene ID" value="Ma07_g27690"/>
</dbReference>
<evidence type="ECO:0000313" key="2">
    <source>
        <dbReference type="EnsemblPlants" id="Ma07_p27690.1"/>
    </source>
</evidence>
<gene>
    <name evidence="1" type="ORF">GSMUA_26850.1</name>
</gene>
<evidence type="ECO:0000313" key="1">
    <source>
        <dbReference type="EMBL" id="CAG1857953.1"/>
    </source>
</evidence>
<name>A0A804K0L5_MUSAM</name>
<dbReference type="AlphaFoldDB" id="A0A804K0L5"/>
<keyword evidence="3" id="KW-1185">Reference proteome</keyword>
<dbReference type="Gramene" id="Ma07_t27690.1">
    <property type="protein sequence ID" value="Ma07_p27690.1"/>
    <property type="gene ID" value="Ma07_g27690"/>
</dbReference>
<reference evidence="2" key="2">
    <citation type="submission" date="2021-05" db="UniProtKB">
        <authorList>
            <consortium name="EnsemblPlants"/>
        </authorList>
    </citation>
    <scope>IDENTIFICATION</scope>
    <source>
        <strain evidence="2">subsp. malaccensis</strain>
    </source>
</reference>
<proteinExistence type="predicted"/>